<dbReference type="InterPro" id="IPR006103">
    <property type="entry name" value="Glyco_hydro_2_cat"/>
</dbReference>
<dbReference type="InterPro" id="IPR051913">
    <property type="entry name" value="GH2_Domain-Containing"/>
</dbReference>
<dbReference type="InterPro" id="IPR036156">
    <property type="entry name" value="Beta-gal/glucu_dom_sf"/>
</dbReference>
<evidence type="ECO:0000256" key="5">
    <source>
        <dbReference type="SAM" id="SignalP"/>
    </source>
</evidence>
<evidence type="ECO:0000313" key="10">
    <source>
        <dbReference type="EMBL" id="MCT2584534.1"/>
    </source>
</evidence>
<organism evidence="10 11">
    <name type="scientific">Actinophytocola gossypii</name>
    <dbReference type="NCBI Taxonomy" id="2812003"/>
    <lineage>
        <taxon>Bacteria</taxon>
        <taxon>Bacillati</taxon>
        <taxon>Actinomycetota</taxon>
        <taxon>Actinomycetes</taxon>
        <taxon>Pseudonocardiales</taxon>
        <taxon>Pseudonocardiaceae</taxon>
    </lineage>
</organism>
<proteinExistence type="inferred from homology"/>
<dbReference type="Gene3D" id="2.60.120.260">
    <property type="entry name" value="Galactose-binding domain-like"/>
    <property type="match status" value="1"/>
</dbReference>
<dbReference type="InterPro" id="IPR006102">
    <property type="entry name" value="Ig-like_GH2"/>
</dbReference>
<accession>A0ABT2J9K1</accession>
<dbReference type="InterPro" id="IPR006311">
    <property type="entry name" value="TAT_signal"/>
</dbReference>
<feature type="domain" description="Glycoside hydrolase family 2 catalytic" evidence="7">
    <location>
        <begin position="324"/>
        <end position="495"/>
    </location>
</feature>
<feature type="chain" id="PRO_5045052771" evidence="5">
    <location>
        <begin position="34"/>
        <end position="796"/>
    </location>
</feature>
<evidence type="ECO:0000256" key="3">
    <source>
        <dbReference type="ARBA" id="ARBA00023295"/>
    </source>
</evidence>
<evidence type="ECO:0000256" key="1">
    <source>
        <dbReference type="ARBA" id="ARBA00007401"/>
    </source>
</evidence>
<dbReference type="InterPro" id="IPR006104">
    <property type="entry name" value="Glyco_hydro_2_N"/>
</dbReference>
<dbReference type="InterPro" id="IPR017853">
    <property type="entry name" value="GH"/>
</dbReference>
<dbReference type="Pfam" id="PF02836">
    <property type="entry name" value="Glyco_hydro_2_C"/>
    <property type="match status" value="1"/>
</dbReference>
<dbReference type="InterPro" id="IPR013783">
    <property type="entry name" value="Ig-like_fold"/>
</dbReference>
<dbReference type="PROSITE" id="PS00719">
    <property type="entry name" value="GLYCOSYL_HYDROL_F2_1"/>
    <property type="match status" value="1"/>
</dbReference>
<gene>
    <name evidence="10" type="ORF">JT362_15525</name>
</gene>
<keyword evidence="5" id="KW-0732">Signal</keyword>
<name>A0ABT2J9K1_9PSEU</name>
<reference evidence="10 11" key="1">
    <citation type="submission" date="2021-02" db="EMBL/GenBank/DDBJ databases">
        <title>Actinophytocola xerophila sp. nov., isolated from soil of cotton cropping field.</title>
        <authorList>
            <person name="Huang R."/>
            <person name="Chen X."/>
            <person name="Ge X."/>
            <person name="Liu W."/>
        </authorList>
    </citation>
    <scope>NUCLEOTIDE SEQUENCE [LARGE SCALE GENOMIC DNA]</scope>
    <source>
        <strain evidence="10 11">S1-96</strain>
    </source>
</reference>
<keyword evidence="2 4" id="KW-0378">Hydrolase</keyword>
<dbReference type="Pfam" id="PF18565">
    <property type="entry name" value="Glyco_hydro2_C5"/>
    <property type="match status" value="1"/>
</dbReference>
<protein>
    <submittedName>
        <fullName evidence="10">Beta-galactosidase</fullName>
    </submittedName>
</protein>
<feature type="domain" description="Glycoside hydrolase family 2" evidence="9">
    <location>
        <begin position="700"/>
        <end position="792"/>
    </location>
</feature>
<evidence type="ECO:0000256" key="4">
    <source>
        <dbReference type="RuleBase" id="RU361154"/>
    </source>
</evidence>
<evidence type="ECO:0000256" key="2">
    <source>
        <dbReference type="ARBA" id="ARBA00022801"/>
    </source>
</evidence>
<dbReference type="EMBL" id="JAFFZE010000012">
    <property type="protein sequence ID" value="MCT2584534.1"/>
    <property type="molecule type" value="Genomic_DNA"/>
</dbReference>
<dbReference type="Pfam" id="PF00703">
    <property type="entry name" value="Glyco_hydro_2"/>
    <property type="match status" value="1"/>
</dbReference>
<dbReference type="PRINTS" id="PR00132">
    <property type="entry name" value="GLHYDRLASE2"/>
</dbReference>
<dbReference type="InterPro" id="IPR008979">
    <property type="entry name" value="Galactose-bd-like_sf"/>
</dbReference>
<dbReference type="Gene3D" id="2.60.40.10">
    <property type="entry name" value="Immunoglobulins"/>
    <property type="match status" value="2"/>
</dbReference>
<dbReference type="Proteomes" id="UP001156441">
    <property type="component" value="Unassembled WGS sequence"/>
</dbReference>
<dbReference type="SUPFAM" id="SSF51445">
    <property type="entry name" value="(Trans)glycosidases"/>
    <property type="match status" value="1"/>
</dbReference>
<dbReference type="Gene3D" id="3.20.20.80">
    <property type="entry name" value="Glycosidases"/>
    <property type="match status" value="1"/>
</dbReference>
<dbReference type="PANTHER" id="PTHR42732">
    <property type="entry name" value="BETA-GALACTOSIDASE"/>
    <property type="match status" value="1"/>
</dbReference>
<keyword evidence="3 4" id="KW-0326">Glycosidase</keyword>
<dbReference type="SUPFAM" id="SSF49785">
    <property type="entry name" value="Galactose-binding domain-like"/>
    <property type="match status" value="1"/>
</dbReference>
<comment type="caution">
    <text evidence="10">The sequence shown here is derived from an EMBL/GenBank/DDBJ whole genome shotgun (WGS) entry which is preliminary data.</text>
</comment>
<dbReference type="PANTHER" id="PTHR42732:SF1">
    <property type="entry name" value="BETA-MANNOSIDASE"/>
    <property type="match status" value="1"/>
</dbReference>
<dbReference type="PROSITE" id="PS51318">
    <property type="entry name" value="TAT"/>
    <property type="match status" value="1"/>
</dbReference>
<evidence type="ECO:0000313" key="11">
    <source>
        <dbReference type="Proteomes" id="UP001156441"/>
    </source>
</evidence>
<keyword evidence="11" id="KW-1185">Reference proteome</keyword>
<comment type="similarity">
    <text evidence="1 4">Belongs to the glycosyl hydrolase 2 family.</text>
</comment>
<dbReference type="InterPro" id="IPR006101">
    <property type="entry name" value="Glyco_hydro_2"/>
</dbReference>
<dbReference type="Pfam" id="PF02837">
    <property type="entry name" value="Glyco_hydro_2_N"/>
    <property type="match status" value="1"/>
</dbReference>
<feature type="domain" description="Glycoside hydrolase family 2 immunoglobulin-like beta-sandwich" evidence="6">
    <location>
        <begin position="214"/>
        <end position="319"/>
    </location>
</feature>
<feature type="signal peptide" evidence="5">
    <location>
        <begin position="1"/>
        <end position="33"/>
    </location>
</feature>
<evidence type="ECO:0000259" key="9">
    <source>
        <dbReference type="Pfam" id="PF18565"/>
    </source>
</evidence>
<dbReference type="SUPFAM" id="SSF49303">
    <property type="entry name" value="beta-Galactosidase/glucuronidase domain"/>
    <property type="match status" value="1"/>
</dbReference>
<sequence>MAREGGGTRMSRRRLLHTGAASMLGLAALPVLSAAARGAGGAPVRGAATVTVPLVSNWRFGGRFVNDNATQPGFDDSGYGVVTLPHTVVPLSWRDWNPAAWEHVWIYRKHFDLPPDAAGLRVFLDFDGVLTAGTPWLNGASLGAHRGGYLPFSHEITGRARSSGNVLAVTVDSRWLPVPPSGHPSGAGAVDYFQPGGIYRPVRLRAVPQAFLADVYARPVNVLDPVNRRVEVDCTVDAATPLSGDIVVELRDPDGSVVATRTVPAAMTAPGRTTVHATLTGVDAVRLWDVGEPNLYDVVATLRVDGTAVHDHVARIGFREARFENGGFHLNGRRLTLFGLNRHQIYPYTGMAMPDRVQRHDARILFEEFNCNMVRCAHYPQSTAFLDACDELGMLVFEEVPGWQYVGGAAWQDLVVRDVEQMIRRDRNHPSIVTWGVQVNESAPYRDLYTRTRDLAKRLDPGRQTTGALHGGRYTRTDFVQDVYSYNDYTHTDQVAPLRPPLPGIPFLVSEAVGSLAGPHFYRRTDSQAVQARQAYLHGQVHNQAAADSRTAGLLAWQAFDYDSMNGFTDHRLKCNGVGDTFRVPKLGAAIYQAQVDPRVRPVIAPAFYWDFGPGSPANGPGARAMICANCDRLEVYVGGTHRATVRPDVAGFEYLRYPPSFVDLTVDPAGDPELRIDGYVGGELVLSRLFSANTEGDRLSVVADDDALTADGSDATRVVFRAVDRYGAPRPYVGDEVRLTVSGPGVLVGDNPFPLGQNGGVGAVWVRTRLGQPGTIRLTATHAGLGAGTVTIESA</sequence>
<evidence type="ECO:0000259" key="6">
    <source>
        <dbReference type="Pfam" id="PF00703"/>
    </source>
</evidence>
<dbReference type="InterPro" id="IPR040605">
    <property type="entry name" value="Glyco_hydro2_dom5"/>
</dbReference>
<evidence type="ECO:0000259" key="7">
    <source>
        <dbReference type="Pfam" id="PF02836"/>
    </source>
</evidence>
<evidence type="ECO:0000259" key="8">
    <source>
        <dbReference type="Pfam" id="PF02837"/>
    </source>
</evidence>
<feature type="domain" description="Glycosyl hydrolases family 2 sugar binding" evidence="8">
    <location>
        <begin position="73"/>
        <end position="208"/>
    </location>
</feature>
<dbReference type="InterPro" id="IPR023230">
    <property type="entry name" value="Glyco_hydro_2_CS"/>
</dbReference>